<dbReference type="PATRIC" id="fig|1225564.3.peg.5101"/>
<gene>
    <name evidence="1" type="ORF">AA309_19090</name>
</gene>
<keyword evidence="2" id="KW-1185">Reference proteome</keyword>
<sequence>MRIERAYRFFWHDEPIRFFWPETVETAFTNYAILAALAVASRFKHEQRHLTRPRPLAIGELAGATPHYLRA</sequence>
<proteinExistence type="predicted"/>
<dbReference type="RefSeq" id="WP_047190605.1">
    <property type="nucleotide sequence ID" value="NZ_LCYG01000052.1"/>
</dbReference>
<protein>
    <submittedName>
        <fullName evidence="1">Uncharacterized protein</fullName>
    </submittedName>
</protein>
<evidence type="ECO:0000313" key="2">
    <source>
        <dbReference type="Proteomes" id="UP000035489"/>
    </source>
</evidence>
<reference evidence="1 2" key="1">
    <citation type="submission" date="2015-05" db="EMBL/GenBank/DDBJ databases">
        <title>Draft genome sequence of Microvirga vignae strain BR3299, a novel nitrogen fixing bacteria isolated from Brazil semi-aired region.</title>
        <authorList>
            <person name="Zilli J.E."/>
            <person name="Passos S.R."/>
            <person name="Leite J."/>
            <person name="Baldani J.I."/>
            <person name="Xavier G.R."/>
            <person name="Rumjaneck N.G."/>
            <person name="Simoes-Araujo J.L."/>
        </authorList>
    </citation>
    <scope>NUCLEOTIDE SEQUENCE [LARGE SCALE GENOMIC DNA]</scope>
    <source>
        <strain evidence="1 2">BR3299</strain>
    </source>
</reference>
<accession>A0A0H1R8S1</accession>
<evidence type="ECO:0000313" key="1">
    <source>
        <dbReference type="EMBL" id="KLK91630.1"/>
    </source>
</evidence>
<organism evidence="1 2">
    <name type="scientific">Microvirga vignae</name>
    <dbReference type="NCBI Taxonomy" id="1225564"/>
    <lineage>
        <taxon>Bacteria</taxon>
        <taxon>Pseudomonadati</taxon>
        <taxon>Pseudomonadota</taxon>
        <taxon>Alphaproteobacteria</taxon>
        <taxon>Hyphomicrobiales</taxon>
        <taxon>Methylobacteriaceae</taxon>
        <taxon>Microvirga</taxon>
    </lineage>
</organism>
<comment type="caution">
    <text evidence="1">The sequence shown here is derived from an EMBL/GenBank/DDBJ whole genome shotgun (WGS) entry which is preliminary data.</text>
</comment>
<dbReference type="EMBL" id="LCYG01000052">
    <property type="protein sequence ID" value="KLK91630.1"/>
    <property type="molecule type" value="Genomic_DNA"/>
</dbReference>
<dbReference type="Proteomes" id="UP000035489">
    <property type="component" value="Unassembled WGS sequence"/>
</dbReference>
<name>A0A0H1R8S1_9HYPH</name>
<dbReference type="AlphaFoldDB" id="A0A0H1R8S1"/>